<dbReference type="Pfam" id="PF03445">
    <property type="entry name" value="DUF294"/>
    <property type="match status" value="1"/>
</dbReference>
<comment type="caution">
    <text evidence="3">The sequence shown here is derived from an EMBL/GenBank/DDBJ whole genome shotgun (WGS) entry which is preliminary data.</text>
</comment>
<dbReference type="Pfam" id="PF10335">
    <property type="entry name" value="DUF294_C"/>
    <property type="match status" value="1"/>
</dbReference>
<evidence type="ECO:0000313" key="4">
    <source>
        <dbReference type="Proteomes" id="UP000230551"/>
    </source>
</evidence>
<dbReference type="Proteomes" id="UP000230551">
    <property type="component" value="Unassembled WGS sequence"/>
</dbReference>
<accession>A0A2G5PA24</accession>
<evidence type="ECO:0000259" key="1">
    <source>
        <dbReference type="Pfam" id="PF03445"/>
    </source>
</evidence>
<proteinExistence type="predicted"/>
<dbReference type="EMBL" id="PDCN02000011">
    <property type="protein sequence ID" value="PIB75195.1"/>
    <property type="molecule type" value="Genomic_DNA"/>
</dbReference>
<dbReference type="InterPro" id="IPR018821">
    <property type="entry name" value="DUF294_put_nucleoTrafse_sb-bd"/>
</dbReference>
<sequence>MRHMSDTSLRDARAAMAVARDGAELAGAAAAARLRVRAAVSDRVSAAALAAEWSALCAAAVAAAVRCVGDGGHWYVSGSVGRGEALPGADLETLVCSAPDTTADDALAGAAAVHQLLADCGFTEDPHGAFAARGRFNRSAADWSAGIAKWAARPEADRGVVMTGLLSDAVAVTGGPDLRAEAAAAAREQPAALSAMLEDATAVRAQVPPRLRIFGGGGAVDVKRAIIDPVVRIGRWAALSVGADALSTPDRLAAAAGSAYLDDHDAALLTRSHRIGVAIRWRLRAEVFDSPGPPPDTAEMSALTPADRTALRHIGREVNGVCRKLRYLASTSAFSRW</sequence>
<feature type="domain" description="Protein-PII uridylyltransferase N-terminal" evidence="1">
    <location>
        <begin position="36"/>
        <end position="155"/>
    </location>
</feature>
<dbReference type="InterPro" id="IPR005105">
    <property type="entry name" value="GlnD_Uridyltrans_N"/>
</dbReference>
<evidence type="ECO:0000313" key="3">
    <source>
        <dbReference type="EMBL" id="PIB75195.1"/>
    </source>
</evidence>
<dbReference type="GO" id="GO:0008773">
    <property type="term" value="F:[protein-PII] uridylyltransferase activity"/>
    <property type="evidence" value="ECO:0007669"/>
    <property type="project" value="InterPro"/>
</dbReference>
<dbReference type="OrthoDB" id="9789996at2"/>
<protein>
    <submittedName>
        <fullName evidence="3">Uncharacterized protein</fullName>
    </submittedName>
</protein>
<dbReference type="STRING" id="85968.GCA_900073015_02617"/>
<gene>
    <name evidence="3" type="ORF">CQY22_010020</name>
</gene>
<dbReference type="AlphaFoldDB" id="A0A2G5PA24"/>
<feature type="domain" description="DUF294" evidence="2">
    <location>
        <begin position="195"/>
        <end position="326"/>
    </location>
</feature>
<evidence type="ECO:0000259" key="2">
    <source>
        <dbReference type="Pfam" id="PF10335"/>
    </source>
</evidence>
<name>A0A2G5PA24_9MYCO</name>
<reference evidence="3 4" key="1">
    <citation type="journal article" date="2017" name="Infect. Genet. Evol.">
        <title>The new phylogeny of the genus Mycobacterium: The old and the news.</title>
        <authorList>
            <person name="Tortoli E."/>
            <person name="Fedrizzi T."/>
            <person name="Meehan C.J."/>
            <person name="Trovato A."/>
            <person name="Grottola A."/>
            <person name="Giacobazzi E."/>
            <person name="Serpini G.F."/>
            <person name="Tagliazucchi S."/>
            <person name="Fabio A."/>
            <person name="Bettua C."/>
            <person name="Bertorelli R."/>
            <person name="Frascaro F."/>
            <person name="De Sanctis V."/>
            <person name="Pecorari M."/>
            <person name="Jousson O."/>
            <person name="Segata N."/>
            <person name="Cirillo D.M."/>
        </authorList>
    </citation>
    <scope>NUCLEOTIDE SEQUENCE [LARGE SCALE GENOMIC DNA]</scope>
    <source>
        <strain evidence="3 4">CIP1034565</strain>
    </source>
</reference>
<keyword evidence="4" id="KW-1185">Reference proteome</keyword>
<organism evidence="3 4">
    <name type="scientific">Mycolicibacterium brumae</name>
    <dbReference type="NCBI Taxonomy" id="85968"/>
    <lineage>
        <taxon>Bacteria</taxon>
        <taxon>Bacillati</taxon>
        <taxon>Actinomycetota</taxon>
        <taxon>Actinomycetes</taxon>
        <taxon>Mycobacteriales</taxon>
        <taxon>Mycobacteriaceae</taxon>
        <taxon>Mycolicibacterium</taxon>
    </lineage>
</organism>